<keyword evidence="2" id="KW-1185">Reference proteome</keyword>
<comment type="caution">
    <text evidence="1">The sequence shown here is derived from an EMBL/GenBank/DDBJ whole genome shotgun (WGS) entry which is preliminary data.</text>
</comment>
<dbReference type="OrthoDB" id="3259848at2759"/>
<protein>
    <submittedName>
        <fullName evidence="1">Uncharacterized protein</fullName>
    </submittedName>
</protein>
<dbReference type="AlphaFoldDB" id="A0A9P7E5S0"/>
<evidence type="ECO:0000313" key="2">
    <source>
        <dbReference type="Proteomes" id="UP000807769"/>
    </source>
</evidence>
<evidence type="ECO:0000313" key="1">
    <source>
        <dbReference type="EMBL" id="KAG1811509.1"/>
    </source>
</evidence>
<name>A0A9P7E5S0_9AGAM</name>
<reference evidence="1" key="1">
    <citation type="journal article" date="2020" name="New Phytol.">
        <title>Comparative genomics reveals dynamic genome evolution in host specialist ectomycorrhizal fungi.</title>
        <authorList>
            <person name="Lofgren L.A."/>
            <person name="Nguyen N.H."/>
            <person name="Vilgalys R."/>
            <person name="Ruytinx J."/>
            <person name="Liao H.L."/>
            <person name="Branco S."/>
            <person name="Kuo A."/>
            <person name="LaButti K."/>
            <person name="Lipzen A."/>
            <person name="Andreopoulos W."/>
            <person name="Pangilinan J."/>
            <person name="Riley R."/>
            <person name="Hundley H."/>
            <person name="Na H."/>
            <person name="Barry K."/>
            <person name="Grigoriev I.V."/>
            <person name="Stajich J.E."/>
            <person name="Kennedy P.G."/>
        </authorList>
    </citation>
    <scope>NUCLEOTIDE SEQUENCE</scope>
    <source>
        <strain evidence="1">MN1</strain>
    </source>
</reference>
<gene>
    <name evidence="1" type="ORF">BJ212DRAFT_1483759</name>
</gene>
<dbReference type="EMBL" id="JABBWG010000029">
    <property type="protein sequence ID" value="KAG1811509.1"/>
    <property type="molecule type" value="Genomic_DNA"/>
</dbReference>
<organism evidence="1 2">
    <name type="scientific">Suillus subaureus</name>
    <dbReference type="NCBI Taxonomy" id="48587"/>
    <lineage>
        <taxon>Eukaryota</taxon>
        <taxon>Fungi</taxon>
        <taxon>Dikarya</taxon>
        <taxon>Basidiomycota</taxon>
        <taxon>Agaricomycotina</taxon>
        <taxon>Agaricomycetes</taxon>
        <taxon>Agaricomycetidae</taxon>
        <taxon>Boletales</taxon>
        <taxon>Suillineae</taxon>
        <taxon>Suillaceae</taxon>
        <taxon>Suillus</taxon>
    </lineage>
</organism>
<dbReference type="GeneID" id="64634682"/>
<accession>A0A9P7E5S0</accession>
<dbReference type="RefSeq" id="XP_041190108.1">
    <property type="nucleotide sequence ID" value="XM_041340666.1"/>
</dbReference>
<proteinExistence type="predicted"/>
<sequence length="229" mass="25888">MALQLLRDAGNTNVTLDKPLLPVPLAPTTATSLQQWISAFVNLSPNSQAQGAAVLGGITGATPSSARPVVSSISKVLIHHFIQDLADTGEYCPLMLFSNKNTECLHCEGHSLKHTKVHIKGVSHHLLDLSQFENERELDPLTWQEAFQYYLTWIAAVNDAQAIKHWTSHFTTLAKDEAIQKNFQAILEFDIETRQNYVLRPHVHDETEWSHRLQKKKYAMLQDELFCYS</sequence>
<dbReference type="Proteomes" id="UP000807769">
    <property type="component" value="Unassembled WGS sequence"/>
</dbReference>